<dbReference type="Gene3D" id="3.90.226.10">
    <property type="entry name" value="2-enoyl-CoA Hydratase, Chain A, domain 1"/>
    <property type="match status" value="3"/>
</dbReference>
<dbReference type="AlphaFoldDB" id="A0A368BS86"/>
<keyword evidence="6 8" id="KW-0472">Membrane</keyword>
<dbReference type="InterPro" id="IPR004635">
    <property type="entry name" value="Pept_S49_SppA"/>
</dbReference>
<evidence type="ECO:0000313" key="10">
    <source>
        <dbReference type="EMBL" id="RCL39727.1"/>
    </source>
</evidence>
<dbReference type="InterPro" id="IPR004634">
    <property type="entry name" value="Pept_S49_pIV"/>
</dbReference>
<keyword evidence="8" id="KW-0812">Transmembrane</keyword>
<feature type="active site" description="Proton donor/acceptor" evidence="7">
    <location>
        <position position="198"/>
    </location>
</feature>
<feature type="domain" description="Peptidase S49" evidence="9">
    <location>
        <begin position="133"/>
        <end position="256"/>
    </location>
</feature>
<evidence type="ECO:0000313" key="11">
    <source>
        <dbReference type="Proteomes" id="UP000253307"/>
    </source>
</evidence>
<feature type="active site" description="Nucleophile" evidence="7">
    <location>
        <position position="404"/>
    </location>
</feature>
<evidence type="ECO:0000256" key="1">
    <source>
        <dbReference type="ARBA" id="ARBA00004370"/>
    </source>
</evidence>
<dbReference type="Pfam" id="PF01343">
    <property type="entry name" value="Peptidase_S49"/>
    <property type="match status" value="2"/>
</dbReference>
<dbReference type="PANTHER" id="PTHR33209">
    <property type="entry name" value="PROTEASE 4"/>
    <property type="match status" value="1"/>
</dbReference>
<dbReference type="EMBL" id="QOPE01000038">
    <property type="protein sequence ID" value="RCL39727.1"/>
    <property type="molecule type" value="Genomic_DNA"/>
</dbReference>
<dbReference type="Gene3D" id="6.20.330.10">
    <property type="match status" value="1"/>
</dbReference>
<keyword evidence="8" id="KW-1133">Transmembrane helix</keyword>
<gene>
    <name evidence="10" type="primary">sppA</name>
    <name evidence="10" type="ORF">DBW96_04260</name>
</gene>
<dbReference type="GO" id="GO:0016020">
    <property type="term" value="C:membrane"/>
    <property type="evidence" value="ECO:0007669"/>
    <property type="project" value="UniProtKB-SubCell"/>
</dbReference>
<organism evidence="10 11">
    <name type="scientific">SAR86 cluster bacterium</name>
    <dbReference type="NCBI Taxonomy" id="2030880"/>
    <lineage>
        <taxon>Bacteria</taxon>
        <taxon>Pseudomonadati</taxon>
        <taxon>Pseudomonadota</taxon>
        <taxon>Gammaproteobacteria</taxon>
        <taxon>SAR86 cluster</taxon>
    </lineage>
</organism>
<dbReference type="NCBIfam" id="TIGR00706">
    <property type="entry name" value="SppA_dom"/>
    <property type="match status" value="1"/>
</dbReference>
<dbReference type="GO" id="GO:0006465">
    <property type="term" value="P:signal peptide processing"/>
    <property type="evidence" value="ECO:0007669"/>
    <property type="project" value="InterPro"/>
</dbReference>
<evidence type="ECO:0000256" key="2">
    <source>
        <dbReference type="ARBA" id="ARBA00008683"/>
    </source>
</evidence>
<dbReference type="InterPro" id="IPR029045">
    <property type="entry name" value="ClpP/crotonase-like_dom_sf"/>
</dbReference>
<dbReference type="InterPro" id="IPR002142">
    <property type="entry name" value="Peptidase_S49"/>
</dbReference>
<keyword evidence="5" id="KW-0720">Serine protease</keyword>
<keyword evidence="3" id="KW-0645">Protease</keyword>
<dbReference type="InterPro" id="IPR047217">
    <property type="entry name" value="S49_SppA_67K_type_N"/>
</dbReference>
<name>A0A368BS86_9GAMM</name>
<dbReference type="InterPro" id="IPR047272">
    <property type="entry name" value="S49_SppA_C"/>
</dbReference>
<comment type="similarity">
    <text evidence="2">Belongs to the peptidase S49 family.</text>
</comment>
<keyword evidence="4" id="KW-0378">Hydrolase</keyword>
<proteinExistence type="inferred from homology"/>
<dbReference type="PANTHER" id="PTHR33209:SF1">
    <property type="entry name" value="PEPTIDASE S49 DOMAIN-CONTAINING PROTEIN"/>
    <property type="match status" value="1"/>
</dbReference>
<evidence type="ECO:0000256" key="8">
    <source>
        <dbReference type="SAM" id="Phobius"/>
    </source>
</evidence>
<accession>A0A368BS86</accession>
<dbReference type="NCBIfam" id="TIGR00705">
    <property type="entry name" value="SppA_67K"/>
    <property type="match status" value="1"/>
</dbReference>
<dbReference type="CDD" id="cd07018">
    <property type="entry name" value="S49_SppA_67K_type"/>
    <property type="match status" value="1"/>
</dbReference>
<evidence type="ECO:0000256" key="5">
    <source>
        <dbReference type="ARBA" id="ARBA00022825"/>
    </source>
</evidence>
<comment type="subcellular location">
    <subcellularLocation>
        <location evidence="1">Membrane</location>
    </subcellularLocation>
</comment>
<evidence type="ECO:0000256" key="6">
    <source>
        <dbReference type="ARBA" id="ARBA00023136"/>
    </source>
</evidence>
<dbReference type="PIRSF" id="PIRSF001217">
    <property type="entry name" value="Protease_4_SppA"/>
    <property type="match status" value="1"/>
</dbReference>
<dbReference type="CDD" id="cd07023">
    <property type="entry name" value="S49_Sppa_N_C"/>
    <property type="match status" value="1"/>
</dbReference>
<evidence type="ECO:0000256" key="7">
    <source>
        <dbReference type="PIRSR" id="PIRSR001217-1"/>
    </source>
</evidence>
<feature type="transmembrane region" description="Helical" evidence="8">
    <location>
        <begin position="21"/>
        <end position="43"/>
    </location>
</feature>
<reference evidence="10 11" key="1">
    <citation type="journal article" date="2018" name="Microbiome">
        <title>Fine metagenomic profile of the Mediterranean stratified and mixed water columns revealed by assembly and recruitment.</title>
        <authorList>
            <person name="Haro-Moreno J.M."/>
            <person name="Lopez-Perez M."/>
            <person name="De La Torre J.R."/>
            <person name="Picazo A."/>
            <person name="Camacho A."/>
            <person name="Rodriguez-Valera F."/>
        </authorList>
    </citation>
    <scope>NUCLEOTIDE SEQUENCE [LARGE SCALE GENOMIC DNA]</scope>
    <source>
        <strain evidence="10">MED-G82</strain>
    </source>
</reference>
<dbReference type="SUPFAM" id="SSF52096">
    <property type="entry name" value="ClpP/crotonase"/>
    <property type="match status" value="2"/>
</dbReference>
<comment type="caution">
    <text evidence="10">The sequence shown here is derived from an EMBL/GenBank/DDBJ whole genome shotgun (WGS) entry which is preliminary data.</text>
</comment>
<dbReference type="GO" id="GO:0008236">
    <property type="term" value="F:serine-type peptidase activity"/>
    <property type="evidence" value="ECO:0007669"/>
    <property type="project" value="UniProtKB-KW"/>
</dbReference>
<dbReference type="Proteomes" id="UP000253307">
    <property type="component" value="Unassembled WGS sequence"/>
</dbReference>
<feature type="domain" description="Peptidase S49" evidence="9">
    <location>
        <begin position="387"/>
        <end position="537"/>
    </location>
</feature>
<evidence type="ECO:0000259" key="9">
    <source>
        <dbReference type="Pfam" id="PF01343"/>
    </source>
</evidence>
<evidence type="ECO:0000256" key="4">
    <source>
        <dbReference type="ARBA" id="ARBA00022801"/>
    </source>
</evidence>
<sequence>MDALKSIFSWLGKFLEKTRFVLLNVATAFILIVITVAILGGIFSGDAEIDKEGKVVFLDPAVVITDEEAFADSLFANTDINQMTFRDFEDLVTELADDEEIAAIVIDFSSTGFAGPTTLLNVAALMEKLQASDIELIAYSDYFNTPAYLIASFADEIWGHSSGSFGLRGPGGYQFYLNELLTKNLKFTIHDFSEGTFKSAGETITRSSMSDFERKQTQELLNPIWAEIKSLIAKQRAMSIDDVQDFADNHPAGLLGDANYINLNAATEIGFIDGVKSYPEFREYMIEKFGLDADSDRETYPNISYLEYMDTYEITEDSADDKVAVVTVEGTITRGEIQPGIAGADGLARLLRSAHEDEDVKALVVRVNSGGGGVMASEIIRDEIQRAKSKGINVVVSMGDVAASGGVWIATPAEYIFAEPTTITGSIGVAIAFPTFENTMDEIGIDFDGVVTTKNAGWDLNQAMPTEIKATIQDDTVKVYNRFVSLVAESREESEDYIRTIAEGRVWIGTKALEINLVDEIGNFDDAVSKAAELAGLEEYEVDFFKETLDPEIQVLLELTENFDIKIVDQQTLNSFKSMTEILNEVLQVSKPITLIACQTCEVTLQ</sequence>
<protein>
    <submittedName>
        <fullName evidence="10">Signal peptide peptidase SppA</fullName>
    </submittedName>
</protein>
<evidence type="ECO:0000256" key="3">
    <source>
        <dbReference type="ARBA" id="ARBA00022670"/>
    </source>
</evidence>